<dbReference type="CDD" id="cd00397">
    <property type="entry name" value="DNA_BRE_C"/>
    <property type="match status" value="1"/>
</dbReference>
<dbReference type="Gene3D" id="1.10.443.10">
    <property type="entry name" value="Intergrase catalytic core"/>
    <property type="match status" value="1"/>
</dbReference>
<gene>
    <name evidence="3" type="primary">xerD</name>
    <name evidence="3" type="ORF">MPEBLZ_01136</name>
</gene>
<protein>
    <submittedName>
        <fullName evidence="3">Tyrosine recombinase XerD</fullName>
    </submittedName>
</protein>
<dbReference type="GO" id="GO:0003677">
    <property type="term" value="F:DNA binding"/>
    <property type="evidence" value="ECO:0007669"/>
    <property type="project" value="InterPro"/>
</dbReference>
<dbReference type="EMBL" id="LKCM01000100">
    <property type="protein sequence ID" value="KPQ44275.1"/>
    <property type="molecule type" value="Genomic_DNA"/>
</dbReference>
<dbReference type="InterPro" id="IPR050090">
    <property type="entry name" value="Tyrosine_recombinase_XerCD"/>
</dbReference>
<evidence type="ECO:0000313" key="3">
    <source>
        <dbReference type="EMBL" id="KPQ44275.1"/>
    </source>
</evidence>
<evidence type="ECO:0000256" key="1">
    <source>
        <dbReference type="ARBA" id="ARBA00023172"/>
    </source>
</evidence>
<reference evidence="3 4" key="1">
    <citation type="submission" date="2015-09" db="EMBL/GenBank/DDBJ databases">
        <title>A metagenomics-based metabolic model of nitrate-dependent anaerobic oxidation of methane by Methanoperedens-like archaea.</title>
        <authorList>
            <person name="Arshad A."/>
            <person name="Speth D.R."/>
            <person name="De Graaf R.M."/>
            <person name="Op Den Camp H.J."/>
            <person name="Jetten M.S."/>
            <person name="Welte C.U."/>
        </authorList>
    </citation>
    <scope>NUCLEOTIDE SEQUENCE [LARGE SCALE GENOMIC DNA]</scope>
</reference>
<dbReference type="AlphaFoldDB" id="A0A0P8A7Y0"/>
<dbReference type="PROSITE" id="PS51898">
    <property type="entry name" value="TYR_RECOMBINASE"/>
    <property type="match status" value="1"/>
</dbReference>
<accession>A0A0P8A7Y0</accession>
<name>A0A0P8A7Y0_9EURY</name>
<comment type="caution">
    <text evidence="3">The sequence shown here is derived from an EMBL/GenBank/DDBJ whole genome shotgun (WGS) entry which is preliminary data.</text>
</comment>
<dbReference type="InterPro" id="IPR002104">
    <property type="entry name" value="Integrase_catalytic"/>
</dbReference>
<dbReference type="PANTHER" id="PTHR30349">
    <property type="entry name" value="PHAGE INTEGRASE-RELATED"/>
    <property type="match status" value="1"/>
</dbReference>
<evidence type="ECO:0000313" key="4">
    <source>
        <dbReference type="Proteomes" id="UP000050360"/>
    </source>
</evidence>
<dbReference type="SUPFAM" id="SSF56349">
    <property type="entry name" value="DNA breaking-rejoining enzymes"/>
    <property type="match status" value="1"/>
</dbReference>
<dbReference type="GO" id="GO:0015074">
    <property type="term" value="P:DNA integration"/>
    <property type="evidence" value="ECO:0007669"/>
    <property type="project" value="InterPro"/>
</dbReference>
<dbReference type="Pfam" id="PF00589">
    <property type="entry name" value="Phage_integrase"/>
    <property type="match status" value="1"/>
</dbReference>
<proteinExistence type="predicted"/>
<dbReference type="InterPro" id="IPR013762">
    <property type="entry name" value="Integrase-like_cat_sf"/>
</dbReference>
<feature type="domain" description="Tyr recombinase" evidence="2">
    <location>
        <begin position="13"/>
        <end position="192"/>
    </location>
</feature>
<evidence type="ECO:0000259" key="2">
    <source>
        <dbReference type="PROSITE" id="PS51898"/>
    </source>
</evidence>
<dbReference type="InterPro" id="IPR011010">
    <property type="entry name" value="DNA_brk_join_enz"/>
</dbReference>
<dbReference type="Proteomes" id="UP000050360">
    <property type="component" value="Unassembled WGS sequence"/>
</dbReference>
<dbReference type="GO" id="GO:0006310">
    <property type="term" value="P:DNA recombination"/>
    <property type="evidence" value="ECO:0007669"/>
    <property type="project" value="UniProtKB-KW"/>
</dbReference>
<organism evidence="3 4">
    <name type="scientific">Candidatus Methanoperedens nitratireducens</name>
    <dbReference type="NCBI Taxonomy" id="1392998"/>
    <lineage>
        <taxon>Archaea</taxon>
        <taxon>Methanobacteriati</taxon>
        <taxon>Methanobacteriota</taxon>
        <taxon>Stenosarchaea group</taxon>
        <taxon>Methanomicrobia</taxon>
        <taxon>Methanosarcinales</taxon>
        <taxon>ANME-2 cluster</taxon>
        <taxon>Candidatus Methanoperedentaceae</taxon>
        <taxon>Candidatus Methanoperedens</taxon>
    </lineage>
</organism>
<sequence length="195" mass="22757">MGDKQISTKNEKKPVEYFTQSEIDSLIDYLDKFTVPTLCKAFLQDRDKLLILFLWSTGLRISDALGIRLDNIDFKKESLTFKIRRQSQKVDHTISLDKALLFEIFKYRDTWRITNLLFDMSRDNFDKRLKGYCDAIGIKPRSSQKLRKGMAMKLLGKVPIEVISYRLGHSSTQTADESHSKVTPEIEKRFLKDIK</sequence>
<keyword evidence="1" id="KW-0233">DNA recombination</keyword>